<feature type="transmembrane region" description="Helical" evidence="1">
    <location>
        <begin position="212"/>
        <end position="228"/>
    </location>
</feature>
<dbReference type="PANTHER" id="PTHR33802">
    <property type="entry name" value="SI:CH211-161H7.5-RELATED"/>
    <property type="match status" value="1"/>
</dbReference>
<keyword evidence="3" id="KW-1185">Reference proteome</keyword>
<feature type="transmembrane region" description="Helical" evidence="1">
    <location>
        <begin position="188"/>
        <end position="205"/>
    </location>
</feature>
<proteinExistence type="predicted"/>
<dbReference type="EMBL" id="JAMPKK010000027">
    <property type="protein sequence ID" value="MEP0865498.1"/>
    <property type="molecule type" value="Genomic_DNA"/>
</dbReference>
<feature type="transmembrane region" description="Helical" evidence="1">
    <location>
        <begin position="156"/>
        <end position="176"/>
    </location>
</feature>
<feature type="transmembrane region" description="Helical" evidence="1">
    <location>
        <begin position="12"/>
        <end position="32"/>
    </location>
</feature>
<reference evidence="2 3" key="1">
    <citation type="submission" date="2022-04" db="EMBL/GenBank/DDBJ databases">
        <title>Positive selection, recombination, and allopatry shape intraspecific diversity of widespread and dominant cyanobacteria.</title>
        <authorList>
            <person name="Wei J."/>
            <person name="Shu W."/>
            <person name="Hu C."/>
        </authorList>
    </citation>
    <scope>NUCLEOTIDE SEQUENCE [LARGE SCALE GENOMIC DNA]</scope>
    <source>
        <strain evidence="2 3">GB2-A5</strain>
    </source>
</reference>
<dbReference type="Proteomes" id="UP001442494">
    <property type="component" value="Unassembled WGS sequence"/>
</dbReference>
<protein>
    <submittedName>
        <fullName evidence="2">Tryptophan-rich sensory protein</fullName>
    </submittedName>
</protein>
<dbReference type="Gene3D" id="1.20.1260.100">
    <property type="entry name" value="TspO/MBR protein"/>
    <property type="match status" value="1"/>
</dbReference>
<accession>A0ABV0JQ04</accession>
<keyword evidence="1" id="KW-0812">Transmembrane</keyword>
<name>A0ABV0JQ04_9CYAN</name>
<keyword evidence="1" id="KW-0472">Membrane</keyword>
<keyword evidence="1" id="KW-1133">Transmembrane helix</keyword>
<dbReference type="InterPro" id="IPR038330">
    <property type="entry name" value="TspO/MBR-related_sf"/>
</dbReference>
<feature type="transmembrane region" description="Helical" evidence="1">
    <location>
        <begin position="93"/>
        <end position="110"/>
    </location>
</feature>
<feature type="transmembrane region" description="Helical" evidence="1">
    <location>
        <begin position="116"/>
        <end position="135"/>
    </location>
</feature>
<feature type="transmembrane region" description="Helical" evidence="1">
    <location>
        <begin position="60"/>
        <end position="81"/>
    </location>
</feature>
<feature type="transmembrane region" description="Helical" evidence="1">
    <location>
        <begin position="234"/>
        <end position="252"/>
    </location>
</feature>
<comment type="caution">
    <text evidence="2">The sequence shown here is derived from an EMBL/GenBank/DDBJ whole genome shotgun (WGS) entry which is preliminary data.</text>
</comment>
<gene>
    <name evidence="2" type="ORF">NDI37_13585</name>
</gene>
<sequence>MNSVNKPFDSNLILQWVNLIAVLAAFGINVYANVSPPNGLTIGEVSNTFFSNVQIIPANYAFAIWGLIYLGLISFGVYQVLPNQRQNPLLRRIGYLLAVASIAQIVWVFLFVYQFFALSVVAMLFILLPLIGIYLRLGIGTERVSRKELWLVHTPLSIYLGWISVATIVNVASTLYSLGWNGWGISPQAWTVIMLLVGGAIAATIAKTRSDIAFPLVIIWAYVAIAVRQANQPLIAATAVGLALALGLLVLLRRMRRL</sequence>
<organism evidence="2 3">
    <name type="scientific">Funiculus sociatus GB2-A5</name>
    <dbReference type="NCBI Taxonomy" id="2933946"/>
    <lineage>
        <taxon>Bacteria</taxon>
        <taxon>Bacillati</taxon>
        <taxon>Cyanobacteriota</taxon>
        <taxon>Cyanophyceae</taxon>
        <taxon>Coleofasciculales</taxon>
        <taxon>Coleofasciculaceae</taxon>
        <taxon>Funiculus</taxon>
    </lineage>
</organism>
<evidence type="ECO:0000313" key="2">
    <source>
        <dbReference type="EMBL" id="MEP0865498.1"/>
    </source>
</evidence>
<dbReference type="PANTHER" id="PTHR33802:SF1">
    <property type="entry name" value="XK-RELATED PROTEIN"/>
    <property type="match status" value="1"/>
</dbReference>
<dbReference type="RefSeq" id="WP_190418735.1">
    <property type="nucleotide sequence ID" value="NZ_JAMPKK010000027.1"/>
</dbReference>
<evidence type="ECO:0000313" key="3">
    <source>
        <dbReference type="Proteomes" id="UP001442494"/>
    </source>
</evidence>
<evidence type="ECO:0000256" key="1">
    <source>
        <dbReference type="SAM" id="Phobius"/>
    </source>
</evidence>